<reference evidence="1 2" key="1">
    <citation type="journal article" date="2021" name="Hortic Res">
        <title>High-quality reference genome and annotation aids understanding of berry development for evergreen blueberry (Vaccinium darrowii).</title>
        <authorList>
            <person name="Yu J."/>
            <person name="Hulse-Kemp A.M."/>
            <person name="Babiker E."/>
            <person name="Staton M."/>
        </authorList>
    </citation>
    <scope>NUCLEOTIDE SEQUENCE [LARGE SCALE GENOMIC DNA]</scope>
    <source>
        <strain evidence="2">cv. NJ 8807/NJ 8810</strain>
        <tissue evidence="1">Young leaf</tissue>
    </source>
</reference>
<dbReference type="EMBL" id="CM037152">
    <property type="protein sequence ID" value="KAH7833649.1"/>
    <property type="molecule type" value="Genomic_DNA"/>
</dbReference>
<dbReference type="Proteomes" id="UP000828048">
    <property type="component" value="Chromosome 2"/>
</dbReference>
<proteinExistence type="predicted"/>
<sequence length="194" mass="20371">MRSQLHFLTVLFAVALLACTAAEAETLGEQCSNDFQKLAECLTYATGKATTPSKDCCDSVTEIKGKDPVCLCYVIQQAHNGSEQIKRMGIQEARLIQLPTACKLTNASISDCPKLLNLPTNSPDYAIFTNTSSTSNTSSPSTPTPSAEAGIASPTTTGSAGFNHGPQVVPLVAIAIAVFFLCGFPVEAVSTFST</sequence>
<gene>
    <name evidence="1" type="ORF">Vadar_008434</name>
</gene>
<evidence type="ECO:0000313" key="2">
    <source>
        <dbReference type="Proteomes" id="UP000828048"/>
    </source>
</evidence>
<protein>
    <submittedName>
        <fullName evidence="1">Uncharacterized protein</fullName>
    </submittedName>
</protein>
<accession>A0ACB7WYV0</accession>
<organism evidence="1 2">
    <name type="scientific">Vaccinium darrowii</name>
    <dbReference type="NCBI Taxonomy" id="229202"/>
    <lineage>
        <taxon>Eukaryota</taxon>
        <taxon>Viridiplantae</taxon>
        <taxon>Streptophyta</taxon>
        <taxon>Embryophyta</taxon>
        <taxon>Tracheophyta</taxon>
        <taxon>Spermatophyta</taxon>
        <taxon>Magnoliopsida</taxon>
        <taxon>eudicotyledons</taxon>
        <taxon>Gunneridae</taxon>
        <taxon>Pentapetalae</taxon>
        <taxon>asterids</taxon>
        <taxon>Ericales</taxon>
        <taxon>Ericaceae</taxon>
        <taxon>Vaccinioideae</taxon>
        <taxon>Vaccinieae</taxon>
        <taxon>Vaccinium</taxon>
    </lineage>
</organism>
<keyword evidence="2" id="KW-1185">Reference proteome</keyword>
<name>A0ACB7WYV0_9ERIC</name>
<evidence type="ECO:0000313" key="1">
    <source>
        <dbReference type="EMBL" id="KAH7833649.1"/>
    </source>
</evidence>
<comment type="caution">
    <text evidence="1">The sequence shown here is derived from an EMBL/GenBank/DDBJ whole genome shotgun (WGS) entry which is preliminary data.</text>
</comment>